<evidence type="ECO:0000313" key="2">
    <source>
        <dbReference type="Proteomes" id="UP000623440"/>
    </source>
</evidence>
<keyword evidence="2" id="KW-1185">Reference proteome</keyword>
<comment type="caution">
    <text evidence="1">The sequence shown here is derived from an EMBL/GenBank/DDBJ whole genome shotgun (WGS) entry which is preliminary data.</text>
</comment>
<sequence length="45" mass="5168">MSKDYYYSLSANDFHSPHHIDGQVKVQDYLIPLLLIGKSSDRLCV</sequence>
<name>A0ABR8DZX0_9NOSO</name>
<dbReference type="Proteomes" id="UP000623440">
    <property type="component" value="Unassembled WGS sequence"/>
</dbReference>
<reference evidence="1 2" key="1">
    <citation type="journal article" date="2020" name="ISME J.">
        <title>Comparative genomics reveals insights into cyanobacterial evolution and habitat adaptation.</title>
        <authorList>
            <person name="Chen M.Y."/>
            <person name="Teng W.K."/>
            <person name="Zhao L."/>
            <person name="Hu C.X."/>
            <person name="Zhou Y.K."/>
            <person name="Han B.P."/>
            <person name="Song L.R."/>
            <person name="Shu W.S."/>
        </authorList>
    </citation>
    <scope>NUCLEOTIDE SEQUENCE [LARGE SCALE GENOMIC DNA]</scope>
    <source>
        <strain evidence="1 2">FACHB-838</strain>
    </source>
</reference>
<organism evidence="1 2">
    <name type="scientific">Nostoc flagelliforme FACHB-838</name>
    <dbReference type="NCBI Taxonomy" id="2692904"/>
    <lineage>
        <taxon>Bacteria</taxon>
        <taxon>Bacillati</taxon>
        <taxon>Cyanobacteriota</taxon>
        <taxon>Cyanophyceae</taxon>
        <taxon>Nostocales</taxon>
        <taxon>Nostocaceae</taxon>
        <taxon>Nostoc</taxon>
    </lineage>
</organism>
<protein>
    <submittedName>
        <fullName evidence="1">Uncharacterized protein</fullName>
    </submittedName>
</protein>
<gene>
    <name evidence="1" type="ORF">H6G97_31940</name>
</gene>
<evidence type="ECO:0000313" key="1">
    <source>
        <dbReference type="EMBL" id="MBD2533908.1"/>
    </source>
</evidence>
<dbReference type="EMBL" id="JACJSI010000122">
    <property type="protein sequence ID" value="MBD2533908.1"/>
    <property type="molecule type" value="Genomic_DNA"/>
</dbReference>
<accession>A0ABR8DZX0</accession>
<proteinExistence type="predicted"/>